<dbReference type="Gene3D" id="4.10.280.10">
    <property type="entry name" value="Helix-loop-helix DNA-binding domain"/>
    <property type="match status" value="1"/>
</dbReference>
<feature type="compositionally biased region" description="Low complexity" evidence="1">
    <location>
        <begin position="260"/>
        <end position="279"/>
    </location>
</feature>
<feature type="domain" description="BHLH" evidence="2">
    <location>
        <begin position="110"/>
        <end position="159"/>
    </location>
</feature>
<dbReference type="PANTHER" id="PTHR46412">
    <property type="entry name" value="BES1-INTERACTING MYC-LIKE PROTEIN"/>
    <property type="match status" value="1"/>
</dbReference>
<evidence type="ECO:0000313" key="4">
    <source>
        <dbReference type="Proteomes" id="UP000007264"/>
    </source>
</evidence>
<proteinExistence type="predicted"/>
<dbReference type="InterPro" id="IPR044295">
    <property type="entry name" value="BIM1/2/3"/>
</dbReference>
<feature type="compositionally biased region" description="Low complexity" evidence="1">
    <location>
        <begin position="238"/>
        <end position="251"/>
    </location>
</feature>
<dbReference type="SUPFAM" id="SSF47459">
    <property type="entry name" value="HLH, helix-loop-helix DNA-binding domain"/>
    <property type="match status" value="1"/>
</dbReference>
<feature type="region of interest" description="Disordered" evidence="1">
    <location>
        <begin position="84"/>
        <end position="125"/>
    </location>
</feature>
<dbReference type="InterPro" id="IPR011598">
    <property type="entry name" value="bHLH_dom"/>
</dbReference>
<keyword evidence="4" id="KW-1185">Reference proteome</keyword>
<dbReference type="SMART" id="SM00353">
    <property type="entry name" value="HLH"/>
    <property type="match status" value="1"/>
</dbReference>
<dbReference type="PROSITE" id="PS50888">
    <property type="entry name" value="BHLH"/>
    <property type="match status" value="1"/>
</dbReference>
<dbReference type="GeneID" id="17040462"/>
<dbReference type="EMBL" id="AGSI01000010">
    <property type="protein sequence ID" value="EIE22476.1"/>
    <property type="molecule type" value="Genomic_DNA"/>
</dbReference>
<dbReference type="KEGG" id="csl:COCSUDRAFT_47901"/>
<dbReference type="PANTHER" id="PTHR46412:SF3">
    <property type="entry name" value="TRANSCRIPTION FACTOR BIM1"/>
    <property type="match status" value="1"/>
</dbReference>
<sequence>MEGAKPLRPTPQIPDLQQVMDAARVSSGLPAQQSALQNSLASLANLRSAFTPMVPTQGPLYPEIALFSQFNQLLPGMAELAQHQQMLSRNAEPAASRGRTKSNDSKSSSAYASRHQAAEQRRRTRINERLDRLRQVVPHAERANTASFLEEVITYIQGLQKRIAELEQAAGGGQVIAQPTIAQPATTSAPLMAQAGFTAVPRAAQSAEVPAPAANHGHGAGAQGPLDARDKFSFSCTAAQAPQEAQPSAQPHTQPGTPPAVSGGHASEAGGASPASSEGCGMPLKKRRVVEGGSG</sequence>
<evidence type="ECO:0000256" key="1">
    <source>
        <dbReference type="SAM" id="MobiDB-lite"/>
    </source>
</evidence>
<dbReference type="GO" id="GO:0006351">
    <property type="term" value="P:DNA-templated transcription"/>
    <property type="evidence" value="ECO:0007669"/>
    <property type="project" value="InterPro"/>
</dbReference>
<gene>
    <name evidence="3" type="ORF">COCSUDRAFT_47901</name>
</gene>
<dbReference type="Pfam" id="PF00010">
    <property type="entry name" value="HLH"/>
    <property type="match status" value="1"/>
</dbReference>
<dbReference type="Proteomes" id="UP000007264">
    <property type="component" value="Unassembled WGS sequence"/>
</dbReference>
<dbReference type="OrthoDB" id="515778at2759"/>
<name>I0YVQ7_COCSC</name>
<comment type="caution">
    <text evidence="3">The sequence shown here is derived from an EMBL/GenBank/DDBJ whole genome shotgun (WGS) entry which is preliminary data.</text>
</comment>
<evidence type="ECO:0000313" key="3">
    <source>
        <dbReference type="EMBL" id="EIE22476.1"/>
    </source>
</evidence>
<feature type="compositionally biased region" description="Basic and acidic residues" evidence="1">
    <location>
        <begin position="116"/>
        <end position="125"/>
    </location>
</feature>
<organism evidence="3 4">
    <name type="scientific">Coccomyxa subellipsoidea (strain C-169)</name>
    <name type="common">Green microalga</name>
    <dbReference type="NCBI Taxonomy" id="574566"/>
    <lineage>
        <taxon>Eukaryota</taxon>
        <taxon>Viridiplantae</taxon>
        <taxon>Chlorophyta</taxon>
        <taxon>core chlorophytes</taxon>
        <taxon>Trebouxiophyceae</taxon>
        <taxon>Trebouxiophyceae incertae sedis</taxon>
        <taxon>Coccomyxaceae</taxon>
        <taxon>Coccomyxa</taxon>
        <taxon>Coccomyxa subellipsoidea</taxon>
    </lineage>
</organism>
<accession>I0YVQ7</accession>
<evidence type="ECO:0000259" key="2">
    <source>
        <dbReference type="PROSITE" id="PS50888"/>
    </source>
</evidence>
<dbReference type="eggNOG" id="ENOG502SFJ6">
    <property type="taxonomic scope" value="Eukaryota"/>
</dbReference>
<dbReference type="GO" id="GO:0046983">
    <property type="term" value="F:protein dimerization activity"/>
    <property type="evidence" value="ECO:0007669"/>
    <property type="project" value="InterPro"/>
</dbReference>
<dbReference type="RefSeq" id="XP_005647020.1">
    <property type="nucleotide sequence ID" value="XM_005646963.1"/>
</dbReference>
<dbReference type="AlphaFoldDB" id="I0YVQ7"/>
<feature type="region of interest" description="Disordered" evidence="1">
    <location>
        <begin position="208"/>
        <end position="295"/>
    </location>
</feature>
<feature type="compositionally biased region" description="Low complexity" evidence="1">
    <location>
        <begin position="208"/>
        <end position="217"/>
    </location>
</feature>
<dbReference type="InterPro" id="IPR036638">
    <property type="entry name" value="HLH_DNA-bd_sf"/>
</dbReference>
<reference evidence="3 4" key="1">
    <citation type="journal article" date="2012" name="Genome Biol.">
        <title>The genome of the polar eukaryotic microalga coccomyxa subellipsoidea reveals traits of cold adaptation.</title>
        <authorList>
            <person name="Blanc G."/>
            <person name="Agarkova I."/>
            <person name="Grimwood J."/>
            <person name="Kuo A."/>
            <person name="Brueggeman A."/>
            <person name="Dunigan D."/>
            <person name="Gurnon J."/>
            <person name="Ladunga I."/>
            <person name="Lindquist E."/>
            <person name="Lucas S."/>
            <person name="Pangilinan J."/>
            <person name="Proschold T."/>
            <person name="Salamov A."/>
            <person name="Schmutz J."/>
            <person name="Weeks D."/>
            <person name="Yamada T."/>
            <person name="Claverie J.M."/>
            <person name="Grigoriev I."/>
            <person name="Van Etten J."/>
            <person name="Lomsadze A."/>
            <person name="Borodovsky M."/>
        </authorList>
    </citation>
    <scope>NUCLEOTIDE SEQUENCE [LARGE SCALE GENOMIC DNA]</scope>
    <source>
        <strain evidence="3 4">C-169</strain>
    </source>
</reference>
<dbReference type="GO" id="GO:0003700">
    <property type="term" value="F:DNA-binding transcription factor activity"/>
    <property type="evidence" value="ECO:0007669"/>
    <property type="project" value="InterPro"/>
</dbReference>
<protein>
    <recommendedName>
        <fullName evidence="2">BHLH domain-containing protein</fullName>
    </recommendedName>
</protein>